<evidence type="ECO:0000256" key="3">
    <source>
        <dbReference type="ARBA" id="ARBA00023002"/>
    </source>
</evidence>
<keyword evidence="4" id="KW-0028">Amino-acid biosynthesis</keyword>
<comment type="catalytic activity">
    <reaction evidence="4">
        <text>L-proline + NAD(+) = (S)-1-pyrroline-5-carboxylate + NADH + 2 H(+)</text>
        <dbReference type="Rhea" id="RHEA:14105"/>
        <dbReference type="ChEBI" id="CHEBI:15378"/>
        <dbReference type="ChEBI" id="CHEBI:17388"/>
        <dbReference type="ChEBI" id="CHEBI:57540"/>
        <dbReference type="ChEBI" id="CHEBI:57945"/>
        <dbReference type="ChEBI" id="CHEBI:60039"/>
        <dbReference type="EC" id="1.5.1.2"/>
    </reaction>
</comment>
<evidence type="ECO:0000256" key="4">
    <source>
        <dbReference type="HAMAP-Rule" id="MF_01925"/>
    </source>
</evidence>
<dbReference type="GO" id="GO:0005737">
    <property type="term" value="C:cytoplasm"/>
    <property type="evidence" value="ECO:0007669"/>
    <property type="project" value="UniProtKB-SubCell"/>
</dbReference>
<dbReference type="EC" id="1.5.1.2" evidence="4 5"/>
<comment type="catalytic activity">
    <reaction evidence="4">
        <text>L-proline + NADP(+) = (S)-1-pyrroline-5-carboxylate + NADPH + 2 H(+)</text>
        <dbReference type="Rhea" id="RHEA:14109"/>
        <dbReference type="ChEBI" id="CHEBI:15378"/>
        <dbReference type="ChEBI" id="CHEBI:17388"/>
        <dbReference type="ChEBI" id="CHEBI:57783"/>
        <dbReference type="ChEBI" id="CHEBI:58349"/>
        <dbReference type="ChEBI" id="CHEBI:60039"/>
        <dbReference type="EC" id="1.5.1.2"/>
    </reaction>
</comment>
<dbReference type="InterPro" id="IPR008927">
    <property type="entry name" value="6-PGluconate_DH-like_C_sf"/>
</dbReference>
<dbReference type="Proteomes" id="UP000199114">
    <property type="component" value="Unassembled WGS sequence"/>
</dbReference>
<dbReference type="GO" id="GO:0055129">
    <property type="term" value="P:L-proline biosynthetic process"/>
    <property type="evidence" value="ECO:0007669"/>
    <property type="project" value="UniProtKB-UniRule"/>
</dbReference>
<evidence type="ECO:0000313" key="9">
    <source>
        <dbReference type="EMBL" id="SER92070.1"/>
    </source>
</evidence>
<dbReference type="Gene3D" id="3.40.50.720">
    <property type="entry name" value="NAD(P)-binding Rossmann-like Domain"/>
    <property type="match status" value="1"/>
</dbReference>
<feature type="binding site" evidence="6">
    <location>
        <begin position="7"/>
        <end position="12"/>
    </location>
    <ligand>
        <name>NADP(+)</name>
        <dbReference type="ChEBI" id="CHEBI:58349"/>
    </ligand>
</feature>
<dbReference type="InterPro" id="IPR029036">
    <property type="entry name" value="P5CR_dimer"/>
</dbReference>
<evidence type="ECO:0000259" key="7">
    <source>
        <dbReference type="Pfam" id="PF03807"/>
    </source>
</evidence>
<dbReference type="SUPFAM" id="SSF48179">
    <property type="entry name" value="6-phosphogluconate dehydrogenase C-terminal domain-like"/>
    <property type="match status" value="1"/>
</dbReference>
<dbReference type="HAMAP" id="MF_01925">
    <property type="entry name" value="P5C_reductase"/>
    <property type="match status" value="1"/>
</dbReference>
<comment type="function">
    <text evidence="4">Catalyzes the reduction of 1-pyrroline-5-carboxylate (PCA) to L-proline.</text>
</comment>
<dbReference type="InterPro" id="IPR000304">
    <property type="entry name" value="Pyrroline-COOH_reductase"/>
</dbReference>
<reference evidence="10" key="1">
    <citation type="submission" date="2016-10" db="EMBL/GenBank/DDBJ databases">
        <authorList>
            <person name="Varghese N."/>
            <person name="Submissions S."/>
        </authorList>
    </citation>
    <scope>NUCLEOTIDE SEQUENCE [LARGE SCALE GENOMIC DNA]</scope>
    <source>
        <strain evidence="10">DSM 25055</strain>
    </source>
</reference>
<keyword evidence="3 4" id="KW-0560">Oxidoreductase</keyword>
<dbReference type="UniPathway" id="UPA00098">
    <property type="reaction ID" value="UER00361"/>
</dbReference>
<dbReference type="EMBL" id="FOFD01000010">
    <property type="protein sequence ID" value="SER92070.1"/>
    <property type="molecule type" value="Genomic_DNA"/>
</dbReference>
<name>A0A1H9T486_9EURY</name>
<sequence>MVQTSVIGCGNMGSALIKGLWQSGNHTIVACDLDPDALEGVADYVDRTTSDVSDASDADVVIVAVKPDIVGAVLEDLDLSPEQTLLTIAAGVSTDYVEARTDANVVRIMPNLAAETGDMAAAVTTDGITDEVRALLDDAGEFAEVDEEKMDIATAVNGSGPAFVFYLIQAMADAGVEGGLEPGDAETLAAQTFKGAAETVLRSDRSVDELIDAVCSPNGTTIEGMEVLWESDADAEVREAVKAAEERSAELAAEFNDE</sequence>
<dbReference type="NCBIfam" id="TIGR00112">
    <property type="entry name" value="proC"/>
    <property type="match status" value="1"/>
</dbReference>
<dbReference type="OrthoDB" id="25257at2157"/>
<protein>
    <recommendedName>
        <fullName evidence="4 5">Pyrroline-5-carboxylate reductase</fullName>
        <shortName evidence="4">P5C reductase</shortName>
        <shortName evidence="4">P5CR</shortName>
        <ecNumber evidence="4 5">1.5.1.2</ecNumber>
    </recommendedName>
    <alternativeName>
        <fullName evidence="4">PCA reductase</fullName>
    </alternativeName>
</protein>
<evidence type="ECO:0000256" key="6">
    <source>
        <dbReference type="PIRSR" id="PIRSR000193-1"/>
    </source>
</evidence>
<dbReference type="Gene3D" id="1.10.3730.10">
    <property type="entry name" value="ProC C-terminal domain-like"/>
    <property type="match status" value="1"/>
</dbReference>
<feature type="domain" description="Pyrroline-5-carboxylate reductase dimerisation" evidence="8">
    <location>
        <begin position="147"/>
        <end position="251"/>
    </location>
</feature>
<keyword evidence="4" id="KW-0963">Cytoplasm</keyword>
<evidence type="ECO:0000313" key="10">
    <source>
        <dbReference type="Proteomes" id="UP000199114"/>
    </source>
</evidence>
<dbReference type="PIRSF" id="PIRSF000193">
    <property type="entry name" value="Pyrrol-5-carb_rd"/>
    <property type="match status" value="1"/>
</dbReference>
<dbReference type="PANTHER" id="PTHR11645:SF0">
    <property type="entry name" value="PYRROLINE-5-CARBOXYLATE REDUCTASE 3"/>
    <property type="match status" value="1"/>
</dbReference>
<dbReference type="SUPFAM" id="SSF51735">
    <property type="entry name" value="NAD(P)-binding Rossmann-fold domains"/>
    <property type="match status" value="1"/>
</dbReference>
<dbReference type="RefSeq" id="WP_090623497.1">
    <property type="nucleotide sequence ID" value="NZ_FOFD01000010.1"/>
</dbReference>
<evidence type="ECO:0000259" key="8">
    <source>
        <dbReference type="Pfam" id="PF14748"/>
    </source>
</evidence>
<dbReference type="InterPro" id="IPR036291">
    <property type="entry name" value="NAD(P)-bd_dom_sf"/>
</dbReference>
<gene>
    <name evidence="4" type="primary">proC</name>
    <name evidence="9" type="ORF">SAMN04489841_0043</name>
</gene>
<dbReference type="AlphaFoldDB" id="A0A1H9T486"/>
<comment type="subcellular location">
    <subcellularLocation>
        <location evidence="4">Cytoplasm</location>
    </subcellularLocation>
</comment>
<dbReference type="Pfam" id="PF03807">
    <property type="entry name" value="F420_oxidored"/>
    <property type="match status" value="1"/>
</dbReference>
<dbReference type="STRING" id="1186196.SAMN04489841_0043"/>
<evidence type="ECO:0000256" key="5">
    <source>
        <dbReference type="NCBIfam" id="TIGR00112"/>
    </source>
</evidence>
<organism evidence="9 10">
    <name type="scientific">Natrinema salaciae</name>
    <dbReference type="NCBI Taxonomy" id="1186196"/>
    <lineage>
        <taxon>Archaea</taxon>
        <taxon>Methanobacteriati</taxon>
        <taxon>Methanobacteriota</taxon>
        <taxon>Stenosarchaea group</taxon>
        <taxon>Halobacteria</taxon>
        <taxon>Halobacteriales</taxon>
        <taxon>Natrialbaceae</taxon>
        <taxon>Natrinema</taxon>
    </lineage>
</organism>
<accession>A0A1H9T486</accession>
<feature type="binding site" evidence="6">
    <location>
        <begin position="64"/>
        <end position="67"/>
    </location>
    <ligand>
        <name>NADP(+)</name>
        <dbReference type="ChEBI" id="CHEBI:58349"/>
    </ligand>
</feature>
<proteinExistence type="inferred from homology"/>
<dbReference type="Pfam" id="PF14748">
    <property type="entry name" value="P5CR_dimer"/>
    <property type="match status" value="1"/>
</dbReference>
<comment type="pathway">
    <text evidence="4">Amino-acid biosynthesis; L-proline biosynthesis; L-proline from L-glutamate 5-semialdehyde: step 1/1.</text>
</comment>
<evidence type="ECO:0000256" key="1">
    <source>
        <dbReference type="ARBA" id="ARBA00005525"/>
    </source>
</evidence>
<evidence type="ECO:0000256" key="2">
    <source>
        <dbReference type="ARBA" id="ARBA00022857"/>
    </source>
</evidence>
<feature type="domain" description="Pyrroline-5-carboxylate reductase catalytic N-terminal" evidence="7">
    <location>
        <begin position="6"/>
        <end position="91"/>
    </location>
</feature>
<keyword evidence="4" id="KW-0641">Proline biosynthesis</keyword>
<keyword evidence="2 4" id="KW-0521">NADP</keyword>
<dbReference type="InterPro" id="IPR028939">
    <property type="entry name" value="P5C_Rdtase_cat_N"/>
</dbReference>
<dbReference type="PANTHER" id="PTHR11645">
    <property type="entry name" value="PYRROLINE-5-CARBOXYLATE REDUCTASE"/>
    <property type="match status" value="1"/>
</dbReference>
<dbReference type="GO" id="GO:0004735">
    <property type="term" value="F:pyrroline-5-carboxylate reductase activity"/>
    <property type="evidence" value="ECO:0007669"/>
    <property type="project" value="UniProtKB-UniRule"/>
</dbReference>
<keyword evidence="10" id="KW-1185">Reference proteome</keyword>
<comment type="similarity">
    <text evidence="1 4">Belongs to the pyrroline-5-carboxylate reductase family.</text>
</comment>
<dbReference type="FunFam" id="1.10.3730.10:FF:000001">
    <property type="entry name" value="Pyrroline-5-carboxylate reductase"/>
    <property type="match status" value="1"/>
</dbReference>